<protein>
    <submittedName>
        <fullName evidence="3">Prohibitin family protein</fullName>
    </submittedName>
</protein>
<evidence type="ECO:0000259" key="2">
    <source>
        <dbReference type="SMART" id="SM00244"/>
    </source>
</evidence>
<dbReference type="PANTHER" id="PTHR42911">
    <property type="entry name" value="MODULATOR OF FTSH PROTEASE HFLC"/>
    <property type="match status" value="1"/>
</dbReference>
<proteinExistence type="predicted"/>
<reference evidence="3 4" key="1">
    <citation type="journal article" date="2019" name="Int. J. Syst. Evol. Microbiol.">
        <title>The Global Catalogue of Microorganisms (GCM) 10K type strain sequencing project: providing services to taxonomists for standard genome sequencing and annotation.</title>
        <authorList>
            <consortium name="The Broad Institute Genomics Platform"/>
            <consortium name="The Broad Institute Genome Sequencing Center for Infectious Disease"/>
            <person name="Wu L."/>
            <person name="Ma J."/>
        </authorList>
    </citation>
    <scope>NUCLEOTIDE SEQUENCE [LARGE SCALE GENOMIC DNA]</scope>
    <source>
        <strain evidence="3 4">CGMCC 1.12237</strain>
    </source>
</reference>
<evidence type="ECO:0000313" key="3">
    <source>
        <dbReference type="EMBL" id="MFC5369118.1"/>
    </source>
</evidence>
<dbReference type="Pfam" id="PF01145">
    <property type="entry name" value="Band_7"/>
    <property type="match status" value="1"/>
</dbReference>
<evidence type="ECO:0000256" key="1">
    <source>
        <dbReference type="SAM" id="Coils"/>
    </source>
</evidence>
<accession>A0ABD5RGJ5</accession>
<dbReference type="AlphaFoldDB" id="A0ABD5RGJ5"/>
<name>A0ABD5RGJ5_9EURY</name>
<dbReference type="EMBL" id="JBHSKX010000004">
    <property type="protein sequence ID" value="MFC5369118.1"/>
    <property type="molecule type" value="Genomic_DNA"/>
</dbReference>
<feature type="domain" description="Band 7" evidence="2">
    <location>
        <begin position="26"/>
        <end position="207"/>
    </location>
</feature>
<dbReference type="RefSeq" id="WP_227231173.1">
    <property type="nucleotide sequence ID" value="NZ_JAJCVJ010000003.1"/>
</dbReference>
<comment type="caution">
    <text evidence="3">The sequence shown here is derived from an EMBL/GenBank/DDBJ whole genome shotgun (WGS) entry which is preliminary data.</text>
</comment>
<feature type="coiled-coil region" evidence="1">
    <location>
        <begin position="199"/>
        <end position="251"/>
    </location>
</feature>
<gene>
    <name evidence="3" type="ORF">ACFPJ5_19490</name>
</gene>
<organism evidence="3 4">
    <name type="scientific">Salinirubrum litoreum</name>
    <dbReference type="NCBI Taxonomy" id="1126234"/>
    <lineage>
        <taxon>Archaea</taxon>
        <taxon>Methanobacteriati</taxon>
        <taxon>Methanobacteriota</taxon>
        <taxon>Stenosarchaea group</taxon>
        <taxon>Halobacteria</taxon>
        <taxon>Halobacteriales</taxon>
        <taxon>Haloferacaceae</taxon>
        <taxon>Salinirubrum</taxon>
    </lineage>
</organism>
<dbReference type="CDD" id="cd03401">
    <property type="entry name" value="SPFH_prohibitin"/>
    <property type="match status" value="1"/>
</dbReference>
<dbReference type="Proteomes" id="UP001596201">
    <property type="component" value="Unassembled WGS sequence"/>
</dbReference>
<dbReference type="SUPFAM" id="SSF117892">
    <property type="entry name" value="Band 7/SPFH domain"/>
    <property type="match status" value="1"/>
</dbReference>
<dbReference type="Gene3D" id="3.30.479.30">
    <property type="entry name" value="Band 7 domain"/>
    <property type="match status" value="1"/>
</dbReference>
<keyword evidence="1" id="KW-0175">Coiled coil</keyword>
<keyword evidence="4" id="KW-1185">Reference proteome</keyword>
<dbReference type="InterPro" id="IPR000163">
    <property type="entry name" value="Prohibitin"/>
</dbReference>
<dbReference type="PANTHER" id="PTHR42911:SF2">
    <property type="entry name" value="PROHIBITIN FAMILY PROTEIN"/>
    <property type="match status" value="1"/>
</dbReference>
<evidence type="ECO:0000313" key="4">
    <source>
        <dbReference type="Proteomes" id="UP001596201"/>
    </source>
</evidence>
<dbReference type="InterPro" id="IPR036013">
    <property type="entry name" value="Band_7/SPFH_dom_sf"/>
</dbReference>
<dbReference type="InterPro" id="IPR001107">
    <property type="entry name" value="Band_7"/>
</dbReference>
<dbReference type="SMART" id="SM00244">
    <property type="entry name" value="PHB"/>
    <property type="match status" value="1"/>
</dbReference>
<sequence>MPSARQNALAVGLGLLLVVSLVAGVLAYRQVPEGQAGVQKEWGAVTGTTLEPGAHWKVPIMTTVQGVETRPRTYTMSATEGEGEKSRADAITVKTVNGSSVDVDVTIRYRINPSQADTFVEDWNREQQMEARLIRPTIRTVLRDEASSLQTTGTDAIYTQTGRAALEEAALGALREEFDDEPITLEAVQIRNIDLPEQIDQTLDQKEQAKQQVEVEKEKVRQEEARAEQKIVQAEADAEAIEIRGEALRENQVVLQQRYIEALKEGETIYVPTESGGLTLTRDVTADVDAESTTGTNTTANTTG</sequence>